<feature type="domain" description="DUF6249" evidence="2">
    <location>
        <begin position="8"/>
        <end position="110"/>
    </location>
</feature>
<dbReference type="RefSeq" id="WP_348388526.1">
    <property type="nucleotide sequence ID" value="NZ_CP134146.1"/>
</dbReference>
<accession>A0ABY9TKM9</accession>
<proteinExistence type="predicted"/>
<dbReference type="Proteomes" id="UP001248581">
    <property type="component" value="Chromosome"/>
</dbReference>
<keyword evidence="1" id="KW-1133">Transmembrane helix</keyword>
<dbReference type="EMBL" id="CP134146">
    <property type="protein sequence ID" value="WNC69383.1"/>
    <property type="molecule type" value="Genomic_DNA"/>
</dbReference>
<evidence type="ECO:0000259" key="2">
    <source>
        <dbReference type="Pfam" id="PF19762"/>
    </source>
</evidence>
<feature type="transmembrane region" description="Helical" evidence="1">
    <location>
        <begin position="6"/>
        <end position="26"/>
    </location>
</feature>
<name>A0ABY9TKM9_9GAMM</name>
<sequence>MHGNLIPIVLFIMLGVIGFSFFFFSFKGKQALHQTLQVAFEKGQSMSPESIEKILQGQKNPHADFKRGVLLVSLAVAIGIYGLINPYGIDMVGFSLFPLAIGIGYLVVWKFGPKDA</sequence>
<feature type="transmembrane region" description="Helical" evidence="1">
    <location>
        <begin position="68"/>
        <end position="88"/>
    </location>
</feature>
<keyword evidence="1" id="KW-0472">Membrane</keyword>
<dbReference type="Pfam" id="PF19762">
    <property type="entry name" value="DUF6249"/>
    <property type="match status" value="1"/>
</dbReference>
<keyword evidence="4" id="KW-1185">Reference proteome</keyword>
<protein>
    <submittedName>
        <fullName evidence="3">DUF6249 domain-containing protein</fullName>
    </submittedName>
</protein>
<evidence type="ECO:0000256" key="1">
    <source>
        <dbReference type="SAM" id="Phobius"/>
    </source>
</evidence>
<keyword evidence="1" id="KW-0812">Transmembrane</keyword>
<evidence type="ECO:0000313" key="3">
    <source>
        <dbReference type="EMBL" id="WNC69383.1"/>
    </source>
</evidence>
<evidence type="ECO:0000313" key="4">
    <source>
        <dbReference type="Proteomes" id="UP001248581"/>
    </source>
</evidence>
<organism evidence="3 4">
    <name type="scientific">Thalassotalea nanhaiensis</name>
    <dbReference type="NCBI Taxonomy" id="3065648"/>
    <lineage>
        <taxon>Bacteria</taxon>
        <taxon>Pseudomonadati</taxon>
        <taxon>Pseudomonadota</taxon>
        <taxon>Gammaproteobacteria</taxon>
        <taxon>Alteromonadales</taxon>
        <taxon>Colwelliaceae</taxon>
        <taxon>Thalassotalea</taxon>
    </lineage>
</organism>
<dbReference type="InterPro" id="IPR046216">
    <property type="entry name" value="DUF6249"/>
</dbReference>
<reference evidence="4" key="1">
    <citation type="submission" date="2023-09" db="EMBL/GenBank/DDBJ databases">
        <authorList>
            <person name="Li S."/>
            <person name="Li X."/>
            <person name="Zhang C."/>
            <person name="Zhao Z."/>
        </authorList>
    </citation>
    <scope>NUCLEOTIDE SEQUENCE [LARGE SCALE GENOMIC DNA]</scope>
    <source>
        <strain evidence="4">SQ345</strain>
    </source>
</reference>
<gene>
    <name evidence="3" type="ORF">RI845_04345</name>
</gene>
<feature type="transmembrane region" description="Helical" evidence="1">
    <location>
        <begin position="94"/>
        <end position="112"/>
    </location>
</feature>